<name>A0ABV7E608_9SPHN</name>
<evidence type="ECO:0008006" key="3">
    <source>
        <dbReference type="Google" id="ProtNLM"/>
    </source>
</evidence>
<protein>
    <recommendedName>
        <fullName evidence="3">DUF4235 domain-containing protein</fullName>
    </recommendedName>
</protein>
<evidence type="ECO:0000313" key="1">
    <source>
        <dbReference type="EMBL" id="MFC3097972.1"/>
    </source>
</evidence>
<keyword evidence="2" id="KW-1185">Reference proteome</keyword>
<organism evidence="1 2">
    <name type="scientific">Alteraurantiacibacter palmitatis</name>
    <dbReference type="NCBI Taxonomy" id="2054628"/>
    <lineage>
        <taxon>Bacteria</taxon>
        <taxon>Pseudomonadati</taxon>
        <taxon>Pseudomonadota</taxon>
        <taxon>Alphaproteobacteria</taxon>
        <taxon>Sphingomonadales</taxon>
        <taxon>Erythrobacteraceae</taxon>
        <taxon>Alteraurantiacibacter</taxon>
    </lineage>
</organism>
<reference evidence="2" key="1">
    <citation type="journal article" date="2019" name="Int. J. Syst. Evol. Microbiol.">
        <title>The Global Catalogue of Microorganisms (GCM) 10K type strain sequencing project: providing services to taxonomists for standard genome sequencing and annotation.</title>
        <authorList>
            <consortium name="The Broad Institute Genomics Platform"/>
            <consortium name="The Broad Institute Genome Sequencing Center for Infectious Disease"/>
            <person name="Wu L."/>
            <person name="Ma J."/>
        </authorList>
    </citation>
    <scope>NUCLEOTIDE SEQUENCE [LARGE SCALE GENOMIC DNA]</scope>
    <source>
        <strain evidence="2">KCTC 52607</strain>
    </source>
</reference>
<dbReference type="EMBL" id="JBHRST010000011">
    <property type="protein sequence ID" value="MFC3097972.1"/>
    <property type="molecule type" value="Genomic_DNA"/>
</dbReference>
<proteinExistence type="predicted"/>
<evidence type="ECO:0000313" key="2">
    <source>
        <dbReference type="Proteomes" id="UP001595456"/>
    </source>
</evidence>
<dbReference type="RefSeq" id="WP_336925684.1">
    <property type="nucleotide sequence ID" value="NZ_JBANRO010000005.1"/>
</dbReference>
<sequence length="120" mass="12559">MPAAAQDSATDPAENLASNPVLKLLLADAVIIALTRMMRSEVAHRFIARKLGILPPAKPRGKSGEHPASKPSLPARIAGVIALRIATRSVPGAALVGAGMLAHTLYKRGRAKRAGKQARD</sequence>
<accession>A0ABV7E608</accession>
<comment type="caution">
    <text evidence="1">The sequence shown here is derived from an EMBL/GenBank/DDBJ whole genome shotgun (WGS) entry which is preliminary data.</text>
</comment>
<gene>
    <name evidence="1" type="ORF">ACFODU_09205</name>
</gene>
<dbReference type="Proteomes" id="UP001595456">
    <property type="component" value="Unassembled WGS sequence"/>
</dbReference>